<evidence type="ECO:0000256" key="3">
    <source>
        <dbReference type="ARBA" id="ARBA00022801"/>
    </source>
</evidence>
<evidence type="ECO:0000256" key="2">
    <source>
        <dbReference type="ARBA" id="ARBA00022670"/>
    </source>
</evidence>
<accession>A0A5D0N9B0</accession>
<dbReference type="InterPro" id="IPR036852">
    <property type="entry name" value="Peptidase_S8/S53_dom_sf"/>
</dbReference>
<dbReference type="InterPro" id="IPR000209">
    <property type="entry name" value="Peptidase_S8/S53_dom"/>
</dbReference>
<keyword evidence="4 5" id="KW-0720">Serine protease</keyword>
<dbReference type="Gene3D" id="3.40.50.200">
    <property type="entry name" value="Peptidase S8/S53 domain"/>
    <property type="match status" value="1"/>
</dbReference>
<keyword evidence="7" id="KW-0812">Transmembrane</keyword>
<evidence type="ECO:0000256" key="1">
    <source>
        <dbReference type="ARBA" id="ARBA00011073"/>
    </source>
</evidence>
<feature type="chain" id="PRO_5023050512" evidence="8">
    <location>
        <begin position="25"/>
        <end position="414"/>
    </location>
</feature>
<evidence type="ECO:0000256" key="4">
    <source>
        <dbReference type="ARBA" id="ARBA00022825"/>
    </source>
</evidence>
<comment type="caution">
    <text evidence="10">The sequence shown here is derived from an EMBL/GenBank/DDBJ whole genome shotgun (WGS) entry which is preliminary data.</text>
</comment>
<dbReference type="AlphaFoldDB" id="A0A5D0N9B0"/>
<dbReference type="Pfam" id="PF00082">
    <property type="entry name" value="Peptidase_S8"/>
    <property type="match status" value="1"/>
</dbReference>
<keyword evidence="7" id="KW-0472">Membrane</keyword>
<feature type="active site" description="Charge relay system" evidence="5">
    <location>
        <position position="59"/>
    </location>
</feature>
<dbReference type="PANTHER" id="PTHR43806:SF11">
    <property type="entry name" value="CEREVISIN-RELATED"/>
    <property type="match status" value="1"/>
</dbReference>
<name>A0A5D0N9B0_9ACTN</name>
<dbReference type="EMBL" id="VSFG01000012">
    <property type="protein sequence ID" value="TYB40887.1"/>
    <property type="molecule type" value="Genomic_DNA"/>
</dbReference>
<keyword evidence="7" id="KW-1133">Transmembrane helix</keyword>
<feature type="region of interest" description="Disordered" evidence="6">
    <location>
        <begin position="387"/>
        <end position="414"/>
    </location>
</feature>
<comment type="similarity">
    <text evidence="1 5">Belongs to the peptidase S8 family.</text>
</comment>
<evidence type="ECO:0000256" key="7">
    <source>
        <dbReference type="SAM" id="Phobius"/>
    </source>
</evidence>
<evidence type="ECO:0000256" key="5">
    <source>
        <dbReference type="PROSITE-ProRule" id="PRU01240"/>
    </source>
</evidence>
<proteinExistence type="inferred from homology"/>
<keyword evidence="2 5" id="KW-0645">Protease</keyword>
<evidence type="ECO:0000313" key="11">
    <source>
        <dbReference type="Proteomes" id="UP000323380"/>
    </source>
</evidence>
<dbReference type="GO" id="GO:0006508">
    <property type="term" value="P:proteolysis"/>
    <property type="evidence" value="ECO:0007669"/>
    <property type="project" value="UniProtKB-KW"/>
</dbReference>
<keyword evidence="8" id="KW-0732">Signal</keyword>
<dbReference type="STRING" id="1220554.GCA_001552135_06369"/>
<feature type="active site" description="Charge relay system" evidence="5">
    <location>
        <position position="250"/>
    </location>
</feature>
<dbReference type="InterPro" id="IPR015500">
    <property type="entry name" value="Peptidase_S8_subtilisin-rel"/>
</dbReference>
<dbReference type="PANTHER" id="PTHR43806">
    <property type="entry name" value="PEPTIDASE S8"/>
    <property type="match status" value="1"/>
</dbReference>
<protein>
    <submittedName>
        <fullName evidence="10">S8 family serine peptidase</fullName>
    </submittedName>
</protein>
<organism evidence="10 11">
    <name type="scientific">Actinomadura chibensis</name>
    <dbReference type="NCBI Taxonomy" id="392828"/>
    <lineage>
        <taxon>Bacteria</taxon>
        <taxon>Bacillati</taxon>
        <taxon>Actinomycetota</taxon>
        <taxon>Actinomycetes</taxon>
        <taxon>Streptosporangiales</taxon>
        <taxon>Thermomonosporaceae</taxon>
        <taxon>Actinomadura</taxon>
    </lineage>
</organism>
<evidence type="ECO:0000256" key="6">
    <source>
        <dbReference type="SAM" id="MobiDB-lite"/>
    </source>
</evidence>
<keyword evidence="3 5" id="KW-0378">Hydrolase</keyword>
<reference evidence="10 11" key="1">
    <citation type="submission" date="2019-08" db="EMBL/GenBank/DDBJ databases">
        <title>Actinomadura sp. nov. CYP1-5 isolated from mountain soil.</title>
        <authorList>
            <person name="Songsumanus A."/>
            <person name="Kuncharoen N."/>
            <person name="Kudo T."/>
            <person name="Yuki M."/>
            <person name="Igarashi Y."/>
            <person name="Tanasupawat S."/>
        </authorList>
    </citation>
    <scope>NUCLEOTIDE SEQUENCE [LARGE SCALE GENOMIC DNA]</scope>
    <source>
        <strain evidence="10 11">JCM 14158</strain>
    </source>
</reference>
<feature type="domain" description="Peptidase S8/S53" evidence="9">
    <location>
        <begin position="50"/>
        <end position="298"/>
    </location>
</feature>
<feature type="active site" description="Charge relay system" evidence="5">
    <location>
        <position position="98"/>
    </location>
</feature>
<dbReference type="Proteomes" id="UP000323380">
    <property type="component" value="Unassembled WGS sequence"/>
</dbReference>
<dbReference type="PROSITE" id="PS51892">
    <property type="entry name" value="SUBTILASE"/>
    <property type="match status" value="1"/>
</dbReference>
<dbReference type="InterPro" id="IPR050131">
    <property type="entry name" value="Peptidase_S8_subtilisin-like"/>
</dbReference>
<evidence type="ECO:0000259" key="9">
    <source>
        <dbReference type="Pfam" id="PF00082"/>
    </source>
</evidence>
<evidence type="ECO:0000313" key="10">
    <source>
        <dbReference type="EMBL" id="TYB40887.1"/>
    </source>
</evidence>
<dbReference type="RefSeq" id="WP_067899985.1">
    <property type="nucleotide sequence ID" value="NZ_VSFG01000012.1"/>
</dbReference>
<dbReference type="GO" id="GO:0004252">
    <property type="term" value="F:serine-type endopeptidase activity"/>
    <property type="evidence" value="ECO:0007669"/>
    <property type="project" value="UniProtKB-UniRule"/>
</dbReference>
<dbReference type="SUPFAM" id="SSF52743">
    <property type="entry name" value="Subtilisin-like"/>
    <property type="match status" value="1"/>
</dbReference>
<feature type="signal peptide" evidence="8">
    <location>
        <begin position="1"/>
        <end position="24"/>
    </location>
</feature>
<gene>
    <name evidence="10" type="ORF">FXF69_38415</name>
</gene>
<feature type="transmembrane region" description="Helical" evidence="7">
    <location>
        <begin position="357"/>
        <end position="379"/>
    </location>
</feature>
<evidence type="ECO:0000256" key="8">
    <source>
        <dbReference type="SAM" id="SignalP"/>
    </source>
</evidence>
<dbReference type="PRINTS" id="PR00723">
    <property type="entry name" value="SUBTILISIN"/>
</dbReference>
<keyword evidence="11" id="KW-1185">Reference proteome</keyword>
<sequence length="414" mass="42392">MARLFAAMTASSALVLTTAMPVGAAPRGREDQWWFSAWAVEKKVWSVSTGKGVTVALVDNGVNGRILDLQGVVVPGTDALTGSGDGQIGPTSDVDASHGTGMAGLIAAQGTGTGYVGVAPDAKIMSVKSNLTVWDKAIRYAADHGAEVISISQAFAAVRGCRPEVQQAISYALQRDVVVVAGAGNNGAGDNESMEPANCAGALAVGAVNLQRTPWAGSERQPYVAVAAPGYAVNTLNADGRVATNRVGTSQATALTSAVAALIRSRFPRMSAREVVQRIINTTEDAGPPGKDDRTGYGVVIPRAALTADVPKSAPNPVFAAYDEWVKTNGLPAAVTPGKWSGKRADDSDDQAARNTWVLIGGVVVAGMLGVGFVVFVVVRGRRRAGRVASAGGPQQGGPPFVPPDGSGGSRPPQ</sequence>